<protein>
    <submittedName>
        <fullName evidence="4">Acetyl esterase</fullName>
    </submittedName>
</protein>
<dbReference type="Proteomes" id="UP000199470">
    <property type="component" value="Unassembled WGS sequence"/>
</dbReference>
<dbReference type="InterPro" id="IPR029058">
    <property type="entry name" value="AB_hydrolase_fold"/>
</dbReference>
<gene>
    <name evidence="4" type="ORF">SAMN02982985_01138</name>
</gene>
<proteinExistence type="inferred from homology"/>
<dbReference type="SUPFAM" id="SSF53474">
    <property type="entry name" value="alpha/beta-Hydrolases"/>
    <property type="match status" value="1"/>
</dbReference>
<dbReference type="EMBL" id="FOTW01000006">
    <property type="protein sequence ID" value="SFL68401.1"/>
    <property type="molecule type" value="Genomic_DNA"/>
</dbReference>
<dbReference type="GO" id="GO:0016787">
    <property type="term" value="F:hydrolase activity"/>
    <property type="evidence" value="ECO:0007669"/>
    <property type="project" value="UniProtKB-KW"/>
</dbReference>
<reference evidence="4 5" key="1">
    <citation type="submission" date="2016-10" db="EMBL/GenBank/DDBJ databases">
        <authorList>
            <person name="de Groot N.N."/>
        </authorList>
    </citation>
    <scope>NUCLEOTIDE SEQUENCE [LARGE SCALE GENOMIC DNA]</scope>
    <source>
        <strain evidence="4 5">ATCC 43154</strain>
    </source>
</reference>
<evidence type="ECO:0000256" key="2">
    <source>
        <dbReference type="ARBA" id="ARBA00022801"/>
    </source>
</evidence>
<dbReference type="FunFam" id="3.40.50.1820:FF:000089">
    <property type="entry name" value="Alpha/beta hydrolase"/>
    <property type="match status" value="1"/>
</dbReference>
<evidence type="ECO:0000256" key="1">
    <source>
        <dbReference type="ARBA" id="ARBA00010515"/>
    </source>
</evidence>
<dbReference type="InterPro" id="IPR050300">
    <property type="entry name" value="GDXG_lipolytic_enzyme"/>
</dbReference>
<sequence>MSLDPHIAAFLNRPASGPAPATLAEIRAATEAGLRAQHGPLQQVAWVKDFIAPGHGQHPVRVRAYAPAGADPAAALPAIVFAHGGGWCLCSLELYDNPCRALANATGCVVLSVDYRLAPEHKFPVPLEDFYGALCWISAHAELLGLDRARIAVGGDSAGGNLAAAAALLARDRGGPPLAHQLLIYPALEADFSTASYQEFAQGYSLTREIMRFCWNSYLRDDDDAASAYAAPLRAASLAGLPPATVLVSEYDPLRDEGEAYARRLRLDGVDVRCERLAGMVHACIHMLGVTPQARQLFNQAGAALRGSLVG</sequence>
<dbReference type="Gene3D" id="3.40.50.1820">
    <property type="entry name" value="alpha/beta hydrolase"/>
    <property type="match status" value="1"/>
</dbReference>
<organism evidence="4 5">
    <name type="scientific">Rugamonas rubra</name>
    <dbReference type="NCBI Taxonomy" id="758825"/>
    <lineage>
        <taxon>Bacteria</taxon>
        <taxon>Pseudomonadati</taxon>
        <taxon>Pseudomonadota</taxon>
        <taxon>Betaproteobacteria</taxon>
        <taxon>Burkholderiales</taxon>
        <taxon>Oxalobacteraceae</taxon>
        <taxon>Telluria group</taxon>
        <taxon>Rugamonas</taxon>
    </lineage>
</organism>
<dbReference type="RefSeq" id="WP_093384844.1">
    <property type="nucleotide sequence ID" value="NZ_FOTW01000006.1"/>
</dbReference>
<accession>A0A1I4JQ05</accession>
<dbReference type="InterPro" id="IPR013094">
    <property type="entry name" value="AB_hydrolase_3"/>
</dbReference>
<keyword evidence="2" id="KW-0378">Hydrolase</keyword>
<dbReference type="OrthoDB" id="9794445at2"/>
<dbReference type="PANTHER" id="PTHR48081">
    <property type="entry name" value="AB HYDROLASE SUPERFAMILY PROTEIN C4A8.06C"/>
    <property type="match status" value="1"/>
</dbReference>
<dbReference type="AlphaFoldDB" id="A0A1I4JQ05"/>
<dbReference type="STRING" id="758825.SAMN02982985_01138"/>
<feature type="domain" description="Alpha/beta hydrolase fold-3" evidence="3">
    <location>
        <begin position="79"/>
        <end position="285"/>
    </location>
</feature>
<evidence type="ECO:0000313" key="4">
    <source>
        <dbReference type="EMBL" id="SFL68401.1"/>
    </source>
</evidence>
<evidence type="ECO:0000259" key="3">
    <source>
        <dbReference type="Pfam" id="PF07859"/>
    </source>
</evidence>
<name>A0A1I4JQ05_9BURK</name>
<comment type="similarity">
    <text evidence="1">Belongs to the 'GDXG' lipolytic enzyme family.</text>
</comment>
<dbReference type="PANTHER" id="PTHR48081:SF8">
    <property type="entry name" value="ALPHA_BETA HYDROLASE FOLD-3 DOMAIN-CONTAINING PROTEIN-RELATED"/>
    <property type="match status" value="1"/>
</dbReference>
<evidence type="ECO:0000313" key="5">
    <source>
        <dbReference type="Proteomes" id="UP000199470"/>
    </source>
</evidence>
<keyword evidence="5" id="KW-1185">Reference proteome</keyword>
<dbReference type="Pfam" id="PF07859">
    <property type="entry name" value="Abhydrolase_3"/>
    <property type="match status" value="1"/>
</dbReference>